<dbReference type="PANTHER" id="PTHR31223:SF70">
    <property type="entry name" value="LOG FAMILY PROTEIN YJL055W"/>
    <property type="match status" value="1"/>
</dbReference>
<dbReference type="GO" id="GO:0016799">
    <property type="term" value="F:hydrolase activity, hydrolyzing N-glycosyl compounds"/>
    <property type="evidence" value="ECO:0007669"/>
    <property type="project" value="TreeGrafter"/>
</dbReference>
<dbReference type="EC" id="3.2.2.n1" evidence="2"/>
<evidence type="ECO:0000313" key="3">
    <source>
        <dbReference type="EMBL" id="MBW4661973.1"/>
    </source>
</evidence>
<evidence type="ECO:0000256" key="1">
    <source>
        <dbReference type="ARBA" id="ARBA00006763"/>
    </source>
</evidence>
<dbReference type="Gene3D" id="3.40.50.450">
    <property type="match status" value="1"/>
</dbReference>
<gene>
    <name evidence="3" type="ORF">KME15_25210</name>
</gene>
<dbReference type="InterPro" id="IPR031100">
    <property type="entry name" value="LOG_fam"/>
</dbReference>
<accession>A0A951URS6</accession>
<dbReference type="AlphaFoldDB" id="A0A951URS6"/>
<dbReference type="SUPFAM" id="SSF102405">
    <property type="entry name" value="MCP/YpsA-like"/>
    <property type="match status" value="1"/>
</dbReference>
<dbReference type="EMBL" id="JAHHHD010000051">
    <property type="protein sequence ID" value="MBW4661973.1"/>
    <property type="molecule type" value="Genomic_DNA"/>
</dbReference>
<dbReference type="GO" id="GO:0009691">
    <property type="term" value="P:cytokinin biosynthetic process"/>
    <property type="evidence" value="ECO:0007669"/>
    <property type="project" value="UniProtKB-UniRule"/>
</dbReference>
<comment type="similarity">
    <text evidence="1 2">Belongs to the LOG family.</text>
</comment>
<dbReference type="Proteomes" id="UP000757435">
    <property type="component" value="Unassembled WGS sequence"/>
</dbReference>
<dbReference type="PANTHER" id="PTHR31223">
    <property type="entry name" value="LOG FAMILY PROTEIN YJL055W"/>
    <property type="match status" value="1"/>
</dbReference>
<dbReference type="Pfam" id="PF03641">
    <property type="entry name" value="Lysine_decarbox"/>
    <property type="match status" value="1"/>
</dbReference>
<name>A0A951URS6_9CYAN</name>
<comment type="caution">
    <text evidence="3">The sequence shown here is derived from an EMBL/GenBank/DDBJ whole genome shotgun (WGS) entry which is preliminary data.</text>
</comment>
<sequence>MLTRVCVFCGSSVGTNPEYADAARRLGSAIAMAGLGLVYGGGGSGLMGVVARAAIARGGHVTGVMPTALVNTEHLLREVSEYHEVKGFHERKMLMSGLSSAFMALPGGPGTLEELIEQLACVGRDIHHKPIYLINTQGYWNCLSDLLGTMHEASPSSLGSSARYVVVETSEEAVDVFLAGRFRV</sequence>
<protein>
    <recommendedName>
        <fullName evidence="2">Cytokinin riboside 5'-monophosphate phosphoribohydrolase</fullName>
        <ecNumber evidence="2">3.2.2.n1</ecNumber>
    </recommendedName>
</protein>
<dbReference type="GO" id="GO:0005829">
    <property type="term" value="C:cytosol"/>
    <property type="evidence" value="ECO:0007669"/>
    <property type="project" value="TreeGrafter"/>
</dbReference>
<proteinExistence type="inferred from homology"/>
<keyword evidence="2" id="KW-0203">Cytokinin biosynthesis</keyword>
<dbReference type="NCBIfam" id="TIGR00730">
    <property type="entry name" value="Rossman fold protein, TIGR00730 family"/>
    <property type="match status" value="1"/>
</dbReference>
<keyword evidence="2" id="KW-0378">Hydrolase</keyword>
<dbReference type="InterPro" id="IPR005269">
    <property type="entry name" value="LOG"/>
</dbReference>
<evidence type="ECO:0000256" key="2">
    <source>
        <dbReference type="RuleBase" id="RU363015"/>
    </source>
</evidence>
<organism evidence="3 4">
    <name type="scientific">Drouetiella hepatica Uher 2000/2452</name>
    <dbReference type="NCBI Taxonomy" id="904376"/>
    <lineage>
        <taxon>Bacteria</taxon>
        <taxon>Bacillati</taxon>
        <taxon>Cyanobacteriota</taxon>
        <taxon>Cyanophyceae</taxon>
        <taxon>Oculatellales</taxon>
        <taxon>Oculatellaceae</taxon>
        <taxon>Drouetiella</taxon>
    </lineage>
</organism>
<reference evidence="3" key="2">
    <citation type="journal article" date="2022" name="Microbiol. Resour. Announc.">
        <title>Metagenome Sequencing to Explore Phylogenomics of Terrestrial Cyanobacteria.</title>
        <authorList>
            <person name="Ward R.D."/>
            <person name="Stajich J.E."/>
            <person name="Johansen J.R."/>
            <person name="Huntemann M."/>
            <person name="Clum A."/>
            <person name="Foster B."/>
            <person name="Foster B."/>
            <person name="Roux S."/>
            <person name="Palaniappan K."/>
            <person name="Varghese N."/>
            <person name="Mukherjee S."/>
            <person name="Reddy T.B.K."/>
            <person name="Daum C."/>
            <person name="Copeland A."/>
            <person name="Chen I.A."/>
            <person name="Ivanova N.N."/>
            <person name="Kyrpides N.C."/>
            <person name="Shapiro N."/>
            <person name="Eloe-Fadrosh E.A."/>
            <person name="Pietrasiak N."/>
        </authorList>
    </citation>
    <scope>NUCLEOTIDE SEQUENCE</scope>
    <source>
        <strain evidence="3">UHER 2000/2452</strain>
    </source>
</reference>
<reference evidence="3" key="1">
    <citation type="submission" date="2021-05" db="EMBL/GenBank/DDBJ databases">
        <authorList>
            <person name="Pietrasiak N."/>
            <person name="Ward R."/>
            <person name="Stajich J.E."/>
            <person name="Kurbessoian T."/>
        </authorList>
    </citation>
    <scope>NUCLEOTIDE SEQUENCE</scope>
    <source>
        <strain evidence="3">UHER 2000/2452</strain>
    </source>
</reference>
<evidence type="ECO:0000313" key="4">
    <source>
        <dbReference type="Proteomes" id="UP000757435"/>
    </source>
</evidence>